<evidence type="ECO:0000256" key="1">
    <source>
        <dbReference type="SAM" id="SignalP"/>
    </source>
</evidence>
<dbReference type="AlphaFoldDB" id="A0A3P1BCK3"/>
<keyword evidence="4" id="KW-1185">Reference proteome</keyword>
<dbReference type="OrthoDB" id="9797498at2"/>
<dbReference type="Gene3D" id="3.20.20.140">
    <property type="entry name" value="Metal-dependent hydrolases"/>
    <property type="match status" value="1"/>
</dbReference>
<keyword evidence="1" id="KW-0732">Signal</keyword>
<organism evidence="3 4">
    <name type="scientific">Larkinella rosea</name>
    <dbReference type="NCBI Taxonomy" id="2025312"/>
    <lineage>
        <taxon>Bacteria</taxon>
        <taxon>Pseudomonadati</taxon>
        <taxon>Bacteroidota</taxon>
        <taxon>Cytophagia</taxon>
        <taxon>Cytophagales</taxon>
        <taxon>Spirosomataceae</taxon>
        <taxon>Larkinella</taxon>
    </lineage>
</organism>
<keyword evidence="3" id="KW-0378">Hydrolase</keyword>
<feature type="signal peptide" evidence="1">
    <location>
        <begin position="1"/>
        <end position="17"/>
    </location>
</feature>
<reference evidence="3 4" key="1">
    <citation type="submission" date="2018-11" db="EMBL/GenBank/DDBJ databases">
        <authorList>
            <person name="Zhou Z."/>
            <person name="Wang G."/>
        </authorList>
    </citation>
    <scope>NUCLEOTIDE SEQUENCE [LARGE SCALE GENOMIC DNA]</scope>
    <source>
        <strain evidence="3 4">KCTC52004</strain>
    </source>
</reference>
<dbReference type="InterPro" id="IPR006680">
    <property type="entry name" value="Amidohydro-rel"/>
</dbReference>
<evidence type="ECO:0000313" key="4">
    <source>
        <dbReference type="Proteomes" id="UP000271925"/>
    </source>
</evidence>
<dbReference type="RefSeq" id="WP_124878725.1">
    <property type="nucleotide sequence ID" value="NZ_RQJO01000015.1"/>
</dbReference>
<dbReference type="InterPro" id="IPR011059">
    <property type="entry name" value="Metal-dep_hydrolase_composite"/>
</dbReference>
<feature type="domain" description="Amidohydrolase-related" evidence="2">
    <location>
        <begin position="74"/>
        <end position="421"/>
    </location>
</feature>
<proteinExistence type="predicted"/>
<sequence length="428" mass="46345">MQHVILLLLCISSFALAQQPNETLLLRTGKIYDSEKQIFRQNQDILIENGVITQVGNKLRKPSGARVIDLGRCTVTPGLMDAHTHLLIHQKQTQNGLADASKVPADERIRQGLGFAKENLEAGFTTVRDVGNSGQYLDVRLQKLLNSGQEPGPDLHVSGPIISPPGGQFGKLFPADSFVINQEYRVVRGVQDAEAAVMEHVAHGVNVIKVAMNTDKRVLAPDEIAVIVKTAHRNQLPVTAHATTDESARDAVLAGVDGIEHGYSLSDSTLALMSQRGTYLVPTDMSRQNALKMVIGIGMKGKEGEEYANGFLNSVHDRLKRAEQKGVMIVAGADFYTDITTIARGAGAVDVLLAYFEAGMSAARVLQYATVHAAKALRISDRVGTIKKGMKADLAVFNGDLETDFARSLFDVKLVIKNGKVYEPKAGK</sequence>
<dbReference type="PANTHER" id="PTHR43135:SF3">
    <property type="entry name" value="ALPHA-D-RIBOSE 1-METHYLPHOSPHONATE 5-TRIPHOSPHATE DIPHOSPHATASE"/>
    <property type="match status" value="1"/>
</dbReference>
<dbReference type="InterPro" id="IPR051781">
    <property type="entry name" value="Metallo-dep_Hydrolase"/>
</dbReference>
<dbReference type="InterPro" id="IPR032466">
    <property type="entry name" value="Metal_Hydrolase"/>
</dbReference>
<dbReference type="Proteomes" id="UP000271925">
    <property type="component" value="Unassembled WGS sequence"/>
</dbReference>
<dbReference type="PANTHER" id="PTHR43135">
    <property type="entry name" value="ALPHA-D-RIBOSE 1-METHYLPHOSPHONATE 5-TRIPHOSPHATE DIPHOSPHATASE"/>
    <property type="match status" value="1"/>
</dbReference>
<evidence type="ECO:0000313" key="3">
    <source>
        <dbReference type="EMBL" id="RRA98837.1"/>
    </source>
</evidence>
<dbReference type="SUPFAM" id="SSF51338">
    <property type="entry name" value="Composite domain of metallo-dependent hydrolases"/>
    <property type="match status" value="1"/>
</dbReference>
<evidence type="ECO:0000259" key="2">
    <source>
        <dbReference type="Pfam" id="PF01979"/>
    </source>
</evidence>
<dbReference type="Pfam" id="PF01979">
    <property type="entry name" value="Amidohydro_1"/>
    <property type="match status" value="1"/>
</dbReference>
<dbReference type="GO" id="GO:0016810">
    <property type="term" value="F:hydrolase activity, acting on carbon-nitrogen (but not peptide) bonds"/>
    <property type="evidence" value="ECO:0007669"/>
    <property type="project" value="InterPro"/>
</dbReference>
<dbReference type="EMBL" id="RQJO01000015">
    <property type="protein sequence ID" value="RRA98837.1"/>
    <property type="molecule type" value="Genomic_DNA"/>
</dbReference>
<accession>A0A3P1BCK3</accession>
<protein>
    <submittedName>
        <fullName evidence="3">Amidohydrolase family protein</fullName>
    </submittedName>
</protein>
<gene>
    <name evidence="3" type="ORF">EHT25_28005</name>
</gene>
<comment type="caution">
    <text evidence="3">The sequence shown here is derived from an EMBL/GenBank/DDBJ whole genome shotgun (WGS) entry which is preliminary data.</text>
</comment>
<dbReference type="Gene3D" id="2.30.40.10">
    <property type="entry name" value="Urease, subunit C, domain 1"/>
    <property type="match status" value="1"/>
</dbReference>
<dbReference type="SUPFAM" id="SSF51556">
    <property type="entry name" value="Metallo-dependent hydrolases"/>
    <property type="match status" value="1"/>
</dbReference>
<name>A0A3P1BCK3_9BACT</name>
<feature type="chain" id="PRO_5018015723" evidence="1">
    <location>
        <begin position="18"/>
        <end position="428"/>
    </location>
</feature>